<protein>
    <recommendedName>
        <fullName evidence="3">Lyase</fullName>
    </recommendedName>
</protein>
<organism evidence="1 2">
    <name type="scientific">Geoalkalibacter halelectricus</name>
    <dbReference type="NCBI Taxonomy" id="2847045"/>
    <lineage>
        <taxon>Bacteria</taxon>
        <taxon>Pseudomonadati</taxon>
        <taxon>Thermodesulfobacteriota</taxon>
        <taxon>Desulfuromonadia</taxon>
        <taxon>Desulfuromonadales</taxon>
        <taxon>Geoalkalibacteraceae</taxon>
        <taxon>Geoalkalibacter</taxon>
    </lineage>
</organism>
<reference evidence="1" key="1">
    <citation type="journal article" date="2022" name="Environ. Microbiol.">
        <title>Geoalkalibacter halelectricus SAP #1 sp. nov. possessing extracellular electron transfer and mineral#reducing capabilities from a haloalkaline environment.</title>
        <authorList>
            <person name="Yadav S."/>
            <person name="Singh R."/>
            <person name="Sundharam S.S."/>
            <person name="Chaudhary S."/>
            <person name="Krishnamurthi S."/>
            <person name="Patil S.A."/>
        </authorList>
    </citation>
    <scope>NUCLEOTIDE SEQUENCE</scope>
    <source>
        <strain evidence="1">SAP-1</strain>
    </source>
</reference>
<dbReference type="InterPro" id="IPR015943">
    <property type="entry name" value="WD40/YVTN_repeat-like_dom_sf"/>
</dbReference>
<dbReference type="EMBL" id="CP092109">
    <property type="protein sequence ID" value="UWZ78246.1"/>
    <property type="molecule type" value="Genomic_DNA"/>
</dbReference>
<proteinExistence type="predicted"/>
<evidence type="ECO:0000313" key="2">
    <source>
        <dbReference type="Proteomes" id="UP001060414"/>
    </source>
</evidence>
<evidence type="ECO:0000313" key="1">
    <source>
        <dbReference type="EMBL" id="UWZ78246.1"/>
    </source>
</evidence>
<dbReference type="SUPFAM" id="SSF101898">
    <property type="entry name" value="NHL repeat"/>
    <property type="match status" value="1"/>
</dbReference>
<sequence length="333" mass="37661">MLGLASKFIVLAMFVFFALPVALVESSDATLEITEWQVPWNNTRPRDPWYGPDGKVWFVGQVGHYVATLDPESGEFKRFDLEEGAGPHTVIVDGEGAWYAGNRVQHIGLIDLHMKAREIYWLPGEGERDPHTMAFTKAGDIWFTVQHGNQVGFMHRETREINLYDMKTSRSRPYGLVLDARDRPWIVLFGTNALATIDPETRQVEEIRLPRSEARPRRLAVTADGMIWYVDYARGYLGRYDPQTRAIAEWRAPAAQDSGPYAMGADGEGRLWFVETGVFPNRFVGFDPQTQTFTPPITIGSGGRVVRHMMFHSGTNSFWFGTDTDTIGRAQVK</sequence>
<name>A0ABY5ZLX3_9BACT</name>
<dbReference type="InterPro" id="IPR051344">
    <property type="entry name" value="Vgb"/>
</dbReference>
<keyword evidence="2" id="KW-1185">Reference proteome</keyword>
<dbReference type="PANTHER" id="PTHR40274">
    <property type="entry name" value="VIRGINIAMYCIN B LYASE"/>
    <property type="match status" value="1"/>
</dbReference>
<dbReference type="Proteomes" id="UP001060414">
    <property type="component" value="Chromosome"/>
</dbReference>
<dbReference type="Gene3D" id="2.130.10.10">
    <property type="entry name" value="YVTN repeat-like/Quinoprotein amine dehydrogenase"/>
    <property type="match status" value="2"/>
</dbReference>
<dbReference type="RefSeq" id="WP_260746595.1">
    <property type="nucleotide sequence ID" value="NZ_CP092109.1"/>
</dbReference>
<accession>A0ABY5ZLX3</accession>
<evidence type="ECO:0008006" key="3">
    <source>
        <dbReference type="Google" id="ProtNLM"/>
    </source>
</evidence>
<dbReference type="Pfam" id="PF24684">
    <property type="entry name" value="Vgb_lyase"/>
    <property type="match status" value="1"/>
</dbReference>
<dbReference type="PANTHER" id="PTHR40274:SF3">
    <property type="entry name" value="VIRGINIAMYCIN B LYASE"/>
    <property type="match status" value="1"/>
</dbReference>
<gene>
    <name evidence="1" type="ORF">L9S41_11120</name>
</gene>